<sequence length="313" mass="35006">MKLHFLCSFLLILLACNGNKKDFDAAGNFEADEVIVSAEQAGTLLQFGIREGEPLLYRQVVGQIDVALQQLQREQTQATIRALRQQVVSPEQEIGVAQRQLAAQEALLQNQQQERHRLQNLVAAAAAPQKQLDDMEAQIIQTQKQMAVTRQQISLYSSNAATRNRAILSERAPLEKAKAQTELQVERGQIINPVAGMVLTKYALQGEMTTIGKPLYKIANLDTLTLRAYITGDQLPALKIQQPVTVRIDNGNKSYKSYKGIVSWISDKAEFTPKTIQTKNERANLVYAIKVTVKNDGYLKIGMYGEVLFHEKK</sequence>
<keyword evidence="5" id="KW-1185">Reference proteome</keyword>
<evidence type="ECO:0000256" key="1">
    <source>
        <dbReference type="ARBA" id="ARBA00004196"/>
    </source>
</evidence>
<dbReference type="OrthoDB" id="9778236at2"/>
<dbReference type="PANTHER" id="PTHR32347">
    <property type="entry name" value="EFFLUX SYSTEM COMPONENT YKNX-RELATED"/>
    <property type="match status" value="1"/>
</dbReference>
<feature type="coiled-coil region" evidence="3">
    <location>
        <begin position="66"/>
        <end position="152"/>
    </location>
</feature>
<organism evidence="4 5">
    <name type="scientific">Niabella drilacis (strain DSM 25811 / CCM 8410 / CCUG 62505 / LMG 26954 / E90)</name>
    <dbReference type="NCBI Taxonomy" id="1285928"/>
    <lineage>
        <taxon>Bacteria</taxon>
        <taxon>Pseudomonadati</taxon>
        <taxon>Bacteroidota</taxon>
        <taxon>Chitinophagia</taxon>
        <taxon>Chitinophagales</taxon>
        <taxon>Chitinophagaceae</taxon>
        <taxon>Niabella</taxon>
    </lineage>
</organism>
<name>A0A1G6L9Q9_NIADE</name>
<dbReference type="PANTHER" id="PTHR32347:SF23">
    <property type="entry name" value="BLL5650 PROTEIN"/>
    <property type="match status" value="1"/>
</dbReference>
<dbReference type="InterPro" id="IPR050465">
    <property type="entry name" value="UPF0194_transport"/>
</dbReference>
<comment type="subcellular location">
    <subcellularLocation>
        <location evidence="1">Cell envelope</location>
    </subcellularLocation>
</comment>
<evidence type="ECO:0000256" key="2">
    <source>
        <dbReference type="ARBA" id="ARBA00023054"/>
    </source>
</evidence>
<dbReference type="PROSITE" id="PS51257">
    <property type="entry name" value="PROKAR_LIPOPROTEIN"/>
    <property type="match status" value="1"/>
</dbReference>
<dbReference type="STRING" id="1285928.SAMN04487894_102271"/>
<dbReference type="RefSeq" id="WP_090388893.1">
    <property type="nucleotide sequence ID" value="NZ_FMZO01000002.1"/>
</dbReference>
<dbReference type="AlphaFoldDB" id="A0A1G6L9Q9"/>
<accession>A0A1G6L9Q9</accession>
<gene>
    <name evidence="4" type="ORF">SAMN04487894_102271</name>
</gene>
<proteinExistence type="predicted"/>
<protein>
    <submittedName>
        <fullName evidence="4">HlyD family secretion protein</fullName>
    </submittedName>
</protein>
<dbReference type="Gene3D" id="2.40.30.170">
    <property type="match status" value="1"/>
</dbReference>
<evidence type="ECO:0000256" key="3">
    <source>
        <dbReference type="SAM" id="Coils"/>
    </source>
</evidence>
<keyword evidence="2 3" id="KW-0175">Coiled coil</keyword>
<dbReference type="Proteomes" id="UP000198757">
    <property type="component" value="Unassembled WGS sequence"/>
</dbReference>
<evidence type="ECO:0000313" key="5">
    <source>
        <dbReference type="Proteomes" id="UP000198757"/>
    </source>
</evidence>
<reference evidence="5" key="1">
    <citation type="submission" date="2016-10" db="EMBL/GenBank/DDBJ databases">
        <authorList>
            <person name="Varghese N."/>
            <person name="Submissions S."/>
        </authorList>
    </citation>
    <scope>NUCLEOTIDE SEQUENCE [LARGE SCALE GENOMIC DNA]</scope>
    <source>
        <strain evidence="5">DSM 25811 / CCM 8410 / LMG 26954 / E90</strain>
    </source>
</reference>
<evidence type="ECO:0000313" key="4">
    <source>
        <dbReference type="EMBL" id="SDC39921.1"/>
    </source>
</evidence>
<dbReference type="GO" id="GO:0030313">
    <property type="term" value="C:cell envelope"/>
    <property type="evidence" value="ECO:0007669"/>
    <property type="project" value="UniProtKB-SubCell"/>
</dbReference>
<dbReference type="EMBL" id="FMZO01000002">
    <property type="protein sequence ID" value="SDC39921.1"/>
    <property type="molecule type" value="Genomic_DNA"/>
</dbReference>